<dbReference type="RefSeq" id="WP_151666851.1">
    <property type="nucleotide sequence ID" value="NZ_WBVO01000003.1"/>
</dbReference>
<accession>A0A6N6RGZ7</accession>
<dbReference type="AlphaFoldDB" id="A0A6N6RGZ7"/>
<dbReference type="OrthoDB" id="119432at2"/>
<gene>
    <name evidence="1" type="ORF">F8C67_05670</name>
</gene>
<sequence>MSKALRIAAIASLSLVLFSCTIRHKEGGSCDYNTADVAVYDADTAIYMINAPVNMHPWLANGLSKDVTDLLSDYDVNELKEAEGDTLPGLLQVITKGTCTPIQLSLK</sequence>
<reference evidence="1 2" key="1">
    <citation type="submission" date="2019-09" db="EMBL/GenBank/DDBJ databases">
        <title>Genomes of family Cryomorphaceae.</title>
        <authorList>
            <person name="Bowman J.P."/>
        </authorList>
    </citation>
    <scope>NUCLEOTIDE SEQUENCE [LARGE SCALE GENOMIC DNA]</scope>
    <source>
        <strain evidence="1 2">LMG 25704</strain>
    </source>
</reference>
<evidence type="ECO:0000313" key="1">
    <source>
        <dbReference type="EMBL" id="KAB2813649.1"/>
    </source>
</evidence>
<name>A0A6N6RGZ7_9FLAO</name>
<dbReference type="EMBL" id="WBVO01000003">
    <property type="protein sequence ID" value="KAB2813649.1"/>
    <property type="molecule type" value="Genomic_DNA"/>
</dbReference>
<dbReference type="Proteomes" id="UP000468650">
    <property type="component" value="Unassembled WGS sequence"/>
</dbReference>
<proteinExistence type="predicted"/>
<comment type="caution">
    <text evidence="1">The sequence shown here is derived from an EMBL/GenBank/DDBJ whole genome shotgun (WGS) entry which is preliminary data.</text>
</comment>
<keyword evidence="2" id="KW-1185">Reference proteome</keyword>
<dbReference type="PROSITE" id="PS51257">
    <property type="entry name" value="PROKAR_LIPOPROTEIN"/>
    <property type="match status" value="1"/>
</dbReference>
<evidence type="ECO:0000313" key="2">
    <source>
        <dbReference type="Proteomes" id="UP000468650"/>
    </source>
</evidence>
<organism evidence="1 2">
    <name type="scientific">Phaeocystidibacter luteus</name>
    <dbReference type="NCBI Taxonomy" id="911197"/>
    <lineage>
        <taxon>Bacteria</taxon>
        <taxon>Pseudomonadati</taxon>
        <taxon>Bacteroidota</taxon>
        <taxon>Flavobacteriia</taxon>
        <taxon>Flavobacteriales</taxon>
        <taxon>Phaeocystidibacteraceae</taxon>
        <taxon>Phaeocystidibacter</taxon>
    </lineage>
</organism>
<protein>
    <submittedName>
        <fullName evidence="1">Uncharacterized protein</fullName>
    </submittedName>
</protein>